<gene>
    <name evidence="3" type="ORF">DZ860_07385</name>
</gene>
<protein>
    <recommendedName>
        <fullName evidence="2">Outer membrane protein beta-barrel domain-containing protein</fullName>
    </recommendedName>
</protein>
<reference evidence="3 4" key="1">
    <citation type="submission" date="2018-08" db="EMBL/GenBank/DDBJ databases">
        <title>Vibrio isolated from the Eastern China Marginal Seas.</title>
        <authorList>
            <person name="Li Y."/>
        </authorList>
    </citation>
    <scope>NUCLEOTIDE SEQUENCE [LARGE SCALE GENOMIC DNA]</scope>
    <source>
        <strain evidence="3 4">BEI233</strain>
    </source>
</reference>
<organism evidence="3 4">
    <name type="scientific">Vibrio sinensis</name>
    <dbReference type="NCBI Taxonomy" id="2302434"/>
    <lineage>
        <taxon>Bacteria</taxon>
        <taxon>Pseudomonadati</taxon>
        <taxon>Pseudomonadota</taxon>
        <taxon>Gammaproteobacteria</taxon>
        <taxon>Vibrionales</taxon>
        <taxon>Vibrionaceae</taxon>
        <taxon>Vibrio</taxon>
    </lineage>
</organism>
<keyword evidence="4" id="KW-1185">Reference proteome</keyword>
<dbReference type="Pfam" id="PF13505">
    <property type="entry name" value="OMP_b-brl"/>
    <property type="match status" value="1"/>
</dbReference>
<accession>A0A3A6QQR4</accession>
<name>A0A3A6QQR4_9VIBR</name>
<dbReference type="InterPro" id="IPR011250">
    <property type="entry name" value="OMP/PagP_B-barrel"/>
</dbReference>
<dbReference type="EMBL" id="QVMU01000004">
    <property type="protein sequence ID" value="RJX72966.1"/>
    <property type="molecule type" value="Genomic_DNA"/>
</dbReference>
<dbReference type="AlphaFoldDB" id="A0A3A6QQR4"/>
<dbReference type="OrthoDB" id="5735897at2"/>
<evidence type="ECO:0000313" key="4">
    <source>
        <dbReference type="Proteomes" id="UP000273252"/>
    </source>
</evidence>
<keyword evidence="1" id="KW-0732">Signal</keyword>
<dbReference type="SUPFAM" id="SSF56925">
    <property type="entry name" value="OMPA-like"/>
    <property type="match status" value="1"/>
</dbReference>
<feature type="domain" description="Outer membrane protein beta-barrel" evidence="2">
    <location>
        <begin position="8"/>
        <end position="181"/>
    </location>
</feature>
<dbReference type="Proteomes" id="UP000273252">
    <property type="component" value="Unassembled WGS sequence"/>
</dbReference>
<comment type="caution">
    <text evidence="3">The sequence shown here is derived from an EMBL/GenBank/DDBJ whole genome shotgun (WGS) entry which is preliminary data.</text>
</comment>
<dbReference type="Gene3D" id="2.40.160.20">
    <property type="match status" value="1"/>
</dbReference>
<dbReference type="InterPro" id="IPR027385">
    <property type="entry name" value="Beta-barrel_OMP"/>
</dbReference>
<dbReference type="RefSeq" id="WP_120030288.1">
    <property type="nucleotide sequence ID" value="NZ_QVMU01000004.1"/>
</dbReference>
<proteinExistence type="predicted"/>
<evidence type="ECO:0000256" key="1">
    <source>
        <dbReference type="ARBA" id="ARBA00022729"/>
    </source>
</evidence>
<evidence type="ECO:0000313" key="3">
    <source>
        <dbReference type="EMBL" id="RJX72966.1"/>
    </source>
</evidence>
<sequence>MNRVIPLVILSAVSFGSLADVEHKLGIKFSRLDQTTSLNGFVGEADDKGNMYGIEYTLLSPISDNEINKVKLGVNLGVDITTLDYGTTEEADFTFITLAPVVSYSLTKEVDVYAKAGFTSWGADLPYSIHLSGTDFIYGLGITYQSFNGAYSGLEVTQFEGSDDGVTIENTMASIKVGYKF</sequence>
<evidence type="ECO:0000259" key="2">
    <source>
        <dbReference type="Pfam" id="PF13505"/>
    </source>
</evidence>